<dbReference type="InterPro" id="IPR006287">
    <property type="entry name" value="DJ-1"/>
</dbReference>
<comment type="caution">
    <text evidence="2">The sequence shown here is derived from an EMBL/GenBank/DDBJ whole genome shotgun (WGS) entry which is preliminary data.</text>
</comment>
<keyword evidence="3" id="KW-1185">Reference proteome</keyword>
<gene>
    <name evidence="2" type="ORF">Tco_1122959</name>
</gene>
<dbReference type="InterPro" id="IPR002818">
    <property type="entry name" value="DJ-1/PfpI"/>
</dbReference>
<protein>
    <submittedName>
        <fullName evidence="2">Protein DJ-1 homolog C</fullName>
    </submittedName>
</protein>
<dbReference type="Proteomes" id="UP001151760">
    <property type="component" value="Unassembled WGS sequence"/>
</dbReference>
<dbReference type="InterPro" id="IPR050325">
    <property type="entry name" value="Prot/Nucl_acid_deglycase"/>
</dbReference>
<dbReference type="SUPFAM" id="SSF52317">
    <property type="entry name" value="Class I glutamine amidotransferase-like"/>
    <property type="match status" value="2"/>
</dbReference>
<reference evidence="2" key="1">
    <citation type="journal article" date="2022" name="Int. J. Mol. Sci.">
        <title>Draft Genome of Tanacetum Coccineum: Genomic Comparison of Closely Related Tanacetum-Family Plants.</title>
        <authorList>
            <person name="Yamashiro T."/>
            <person name="Shiraishi A."/>
            <person name="Nakayama K."/>
            <person name="Satake H."/>
        </authorList>
    </citation>
    <scope>NUCLEOTIDE SEQUENCE</scope>
</reference>
<reference evidence="2" key="2">
    <citation type="submission" date="2022-01" db="EMBL/GenBank/DDBJ databases">
        <authorList>
            <person name="Yamashiro T."/>
            <person name="Shiraishi A."/>
            <person name="Satake H."/>
            <person name="Nakayama K."/>
        </authorList>
    </citation>
    <scope>NUCLEOTIDE SEQUENCE</scope>
</reference>
<dbReference type="Pfam" id="PF01965">
    <property type="entry name" value="DJ-1_PfpI"/>
    <property type="match status" value="2"/>
</dbReference>
<organism evidence="2 3">
    <name type="scientific">Tanacetum coccineum</name>
    <dbReference type="NCBI Taxonomy" id="301880"/>
    <lineage>
        <taxon>Eukaryota</taxon>
        <taxon>Viridiplantae</taxon>
        <taxon>Streptophyta</taxon>
        <taxon>Embryophyta</taxon>
        <taxon>Tracheophyta</taxon>
        <taxon>Spermatophyta</taxon>
        <taxon>Magnoliopsida</taxon>
        <taxon>eudicotyledons</taxon>
        <taxon>Gunneridae</taxon>
        <taxon>Pentapetalae</taxon>
        <taxon>asterids</taxon>
        <taxon>campanulids</taxon>
        <taxon>Asterales</taxon>
        <taxon>Asteraceae</taxon>
        <taxon>Asteroideae</taxon>
        <taxon>Anthemideae</taxon>
        <taxon>Anthemidinae</taxon>
        <taxon>Tanacetum</taxon>
    </lineage>
</organism>
<feature type="domain" description="DJ-1/PfpI" evidence="1">
    <location>
        <begin position="285"/>
        <end position="446"/>
    </location>
</feature>
<dbReference type="CDD" id="cd03135">
    <property type="entry name" value="GATase1_DJ-1"/>
    <property type="match status" value="2"/>
</dbReference>
<dbReference type="PANTHER" id="PTHR48094:SF7">
    <property type="entry name" value="PROTEIN DJ-1 HOMOLOG C"/>
    <property type="match status" value="1"/>
</dbReference>
<dbReference type="PANTHER" id="PTHR48094">
    <property type="entry name" value="PROTEIN/NUCLEIC ACID DEGLYCASE DJ-1-RELATED"/>
    <property type="match status" value="1"/>
</dbReference>
<dbReference type="Gene3D" id="3.40.50.880">
    <property type="match status" value="2"/>
</dbReference>
<evidence type="ECO:0000313" key="2">
    <source>
        <dbReference type="EMBL" id="GJU06529.1"/>
    </source>
</evidence>
<dbReference type="InterPro" id="IPR029062">
    <property type="entry name" value="Class_I_gatase-like"/>
</dbReference>
<sequence length="633" mass="69744">MSTLPYLLPSYFPATKNTITHRRPPLATSSFNLNHRKTISLSSLITKATATETVIEIEPSENEVDIATSLPVKKVLIPIGLGTEEMEAVIMVNVLRQAGADVVLASVEPELEVRLSGGTILVADTSISECSDQIFDLVALPGGMPGSVRLRDCKTLEEITKKQAEEKRLYGAICAAPAVTLLPWGLLKRKKVLLDYMDQTTCHPAFLHKLPTFRAVKTNLQVSEELTTSRGPGTCFQFSVSLVEQLFGESASMEIKKFLLMDTTDEISRKKEFNEVEWAVTHTPRVLIPVANGSEDIEVVTVVDILRRAKVDVTVASVEKTLPILGSQGMKMVADTLIKNAAESIYDLIILPGGDSGIERLQKSRILKRLLKEQVSSGRNYGAICSSPSVLLKHGLLQNKKVTAHPSVLSKLESNTVVSSQVVIDGQLITCRGISSAPEFALAIIAKFFGHGRAKSVAAGLVFEYLASQWQGLSVKLKNQAQQAGCFIDRQKKVSLRLVPVSVHILCKIVPDSHPHLFFECGFSSHVWNSVTSMADLPSIPPIREDIVSWIEPISNTKSTTSIVGRLVLAATSYYVWQERNNRIFAKGERRVEKLCDLILEVVPLKLTTIRFKPSSRVDQMRKTWKILKNSPT</sequence>
<evidence type="ECO:0000259" key="1">
    <source>
        <dbReference type="Pfam" id="PF01965"/>
    </source>
</evidence>
<feature type="domain" description="DJ-1/PfpI" evidence="1">
    <location>
        <begin position="73"/>
        <end position="245"/>
    </location>
</feature>
<evidence type="ECO:0000313" key="3">
    <source>
        <dbReference type="Proteomes" id="UP001151760"/>
    </source>
</evidence>
<accession>A0ABQ5J2A9</accession>
<dbReference type="NCBIfam" id="TIGR01383">
    <property type="entry name" value="not_thiJ"/>
    <property type="match status" value="2"/>
</dbReference>
<proteinExistence type="predicted"/>
<dbReference type="EMBL" id="BQNB010021449">
    <property type="protein sequence ID" value="GJU06529.1"/>
    <property type="molecule type" value="Genomic_DNA"/>
</dbReference>
<name>A0ABQ5J2A9_9ASTR</name>